<dbReference type="AlphaFoldDB" id="A0A1F6TU70"/>
<dbReference type="GO" id="GO:0000976">
    <property type="term" value="F:transcription cis-regulatory region binding"/>
    <property type="evidence" value="ECO:0007669"/>
    <property type="project" value="TreeGrafter"/>
</dbReference>
<evidence type="ECO:0000259" key="5">
    <source>
        <dbReference type="PROSITE" id="PS50977"/>
    </source>
</evidence>
<keyword evidence="3" id="KW-0804">Transcription</keyword>
<dbReference type="InterPro" id="IPR009057">
    <property type="entry name" value="Homeodomain-like_sf"/>
</dbReference>
<dbReference type="EMBL" id="MFSU01000024">
    <property type="protein sequence ID" value="OGI48612.1"/>
    <property type="molecule type" value="Genomic_DNA"/>
</dbReference>
<evidence type="ECO:0000313" key="7">
    <source>
        <dbReference type="Proteomes" id="UP000178885"/>
    </source>
</evidence>
<dbReference type="PRINTS" id="PR00455">
    <property type="entry name" value="HTHTETR"/>
</dbReference>
<comment type="caution">
    <text evidence="6">The sequence shown here is derived from an EMBL/GenBank/DDBJ whole genome shotgun (WGS) entry which is preliminary data.</text>
</comment>
<protein>
    <submittedName>
        <fullName evidence="6">TetR family transcriptional regulator</fullName>
    </submittedName>
</protein>
<evidence type="ECO:0000256" key="3">
    <source>
        <dbReference type="ARBA" id="ARBA00023163"/>
    </source>
</evidence>
<dbReference type="PROSITE" id="PS01081">
    <property type="entry name" value="HTH_TETR_1"/>
    <property type="match status" value="1"/>
</dbReference>
<dbReference type="PANTHER" id="PTHR30055">
    <property type="entry name" value="HTH-TYPE TRANSCRIPTIONAL REGULATOR RUTR"/>
    <property type="match status" value="1"/>
</dbReference>
<evidence type="ECO:0000256" key="4">
    <source>
        <dbReference type="PROSITE-ProRule" id="PRU00335"/>
    </source>
</evidence>
<keyword evidence="1" id="KW-0805">Transcription regulation</keyword>
<dbReference type="Gene3D" id="1.10.357.10">
    <property type="entry name" value="Tetracycline Repressor, domain 2"/>
    <property type="match status" value="1"/>
</dbReference>
<keyword evidence="2 4" id="KW-0238">DNA-binding</keyword>
<evidence type="ECO:0000256" key="2">
    <source>
        <dbReference type="ARBA" id="ARBA00023125"/>
    </source>
</evidence>
<gene>
    <name evidence="6" type="ORF">A2151_02545</name>
</gene>
<dbReference type="SUPFAM" id="SSF46689">
    <property type="entry name" value="Homeodomain-like"/>
    <property type="match status" value="1"/>
</dbReference>
<proteinExistence type="predicted"/>
<sequence length="220" mass="24114">MTPEPSSAIHPRAGTDTVARILKAAGTLFAESGFDAVSMNTIAERAGVSKANIFHHFDSKDALYVAVLRQACENSTERLQRLGSDTGPFPQRLAAFAQHLLADMLDHAEVSRLILRELLLGGAQRGREFAEKVFGDNFARLVEILRAGQARGELRADIDPAMIAALLIGANVFFFEAQEVLRHFRDVTFAQDPARYSRMLADVLLDGILAPNDPAQRLSE</sequence>
<name>A0A1F6TU70_9PROT</name>
<dbReference type="Gene3D" id="1.10.10.60">
    <property type="entry name" value="Homeodomain-like"/>
    <property type="match status" value="1"/>
</dbReference>
<dbReference type="Pfam" id="PF16859">
    <property type="entry name" value="TetR_C_11"/>
    <property type="match status" value="1"/>
</dbReference>
<feature type="domain" description="HTH tetR-type" evidence="5">
    <location>
        <begin position="15"/>
        <end position="75"/>
    </location>
</feature>
<feature type="DNA-binding region" description="H-T-H motif" evidence="4">
    <location>
        <begin position="38"/>
        <end position="57"/>
    </location>
</feature>
<dbReference type="GO" id="GO:0003700">
    <property type="term" value="F:DNA-binding transcription factor activity"/>
    <property type="evidence" value="ECO:0007669"/>
    <property type="project" value="TreeGrafter"/>
</dbReference>
<organism evidence="6 7">
    <name type="scientific">Candidatus Muproteobacteria bacterium RBG_16_65_34</name>
    <dbReference type="NCBI Taxonomy" id="1817760"/>
    <lineage>
        <taxon>Bacteria</taxon>
        <taxon>Pseudomonadati</taxon>
        <taxon>Pseudomonadota</taxon>
        <taxon>Candidatus Muproteobacteria</taxon>
    </lineage>
</organism>
<dbReference type="FunFam" id="1.10.10.60:FF:000141">
    <property type="entry name" value="TetR family transcriptional regulator"/>
    <property type="match status" value="1"/>
</dbReference>
<dbReference type="SUPFAM" id="SSF48498">
    <property type="entry name" value="Tetracyclin repressor-like, C-terminal domain"/>
    <property type="match status" value="1"/>
</dbReference>
<dbReference type="InterPro" id="IPR050109">
    <property type="entry name" value="HTH-type_TetR-like_transc_reg"/>
</dbReference>
<dbReference type="InterPro" id="IPR023772">
    <property type="entry name" value="DNA-bd_HTH_TetR-type_CS"/>
</dbReference>
<dbReference type="Pfam" id="PF00440">
    <property type="entry name" value="TetR_N"/>
    <property type="match status" value="1"/>
</dbReference>
<evidence type="ECO:0000313" key="6">
    <source>
        <dbReference type="EMBL" id="OGI48612.1"/>
    </source>
</evidence>
<evidence type="ECO:0000256" key="1">
    <source>
        <dbReference type="ARBA" id="ARBA00023015"/>
    </source>
</evidence>
<dbReference type="InterPro" id="IPR011075">
    <property type="entry name" value="TetR_C"/>
</dbReference>
<dbReference type="STRING" id="1817760.A2151_02545"/>
<dbReference type="InterPro" id="IPR001647">
    <property type="entry name" value="HTH_TetR"/>
</dbReference>
<dbReference type="InterPro" id="IPR036271">
    <property type="entry name" value="Tet_transcr_reg_TetR-rel_C_sf"/>
</dbReference>
<accession>A0A1F6TU70</accession>
<dbReference type="PANTHER" id="PTHR30055:SF234">
    <property type="entry name" value="HTH-TYPE TRANSCRIPTIONAL REGULATOR BETI"/>
    <property type="match status" value="1"/>
</dbReference>
<reference evidence="6 7" key="1">
    <citation type="journal article" date="2016" name="Nat. Commun.">
        <title>Thousands of microbial genomes shed light on interconnected biogeochemical processes in an aquifer system.</title>
        <authorList>
            <person name="Anantharaman K."/>
            <person name="Brown C.T."/>
            <person name="Hug L.A."/>
            <person name="Sharon I."/>
            <person name="Castelle C.J."/>
            <person name="Probst A.J."/>
            <person name="Thomas B.C."/>
            <person name="Singh A."/>
            <person name="Wilkins M.J."/>
            <person name="Karaoz U."/>
            <person name="Brodie E.L."/>
            <person name="Williams K.H."/>
            <person name="Hubbard S.S."/>
            <person name="Banfield J.F."/>
        </authorList>
    </citation>
    <scope>NUCLEOTIDE SEQUENCE [LARGE SCALE GENOMIC DNA]</scope>
</reference>
<dbReference type="PROSITE" id="PS50977">
    <property type="entry name" value="HTH_TETR_2"/>
    <property type="match status" value="1"/>
</dbReference>
<dbReference type="Proteomes" id="UP000178885">
    <property type="component" value="Unassembled WGS sequence"/>
</dbReference>